<gene>
    <name evidence="3" type="ORF">GALMADRAFT_896776</name>
</gene>
<feature type="domain" description="DUF6699" evidence="2">
    <location>
        <begin position="93"/>
        <end position="215"/>
    </location>
</feature>
<dbReference type="HOGENOM" id="CLU_1194954_0_0_1"/>
<feature type="compositionally biased region" description="Low complexity" evidence="1">
    <location>
        <begin position="43"/>
        <end position="55"/>
    </location>
</feature>
<dbReference type="Pfam" id="PF20415">
    <property type="entry name" value="DUF6699"/>
    <property type="match status" value="1"/>
</dbReference>
<reference evidence="4" key="1">
    <citation type="journal article" date="2014" name="Proc. Natl. Acad. Sci. U.S.A.">
        <title>Extensive sampling of basidiomycete genomes demonstrates inadequacy of the white-rot/brown-rot paradigm for wood decay fungi.</title>
        <authorList>
            <person name="Riley R."/>
            <person name="Salamov A.A."/>
            <person name="Brown D.W."/>
            <person name="Nagy L.G."/>
            <person name="Floudas D."/>
            <person name="Held B.W."/>
            <person name="Levasseur A."/>
            <person name="Lombard V."/>
            <person name="Morin E."/>
            <person name="Otillar R."/>
            <person name="Lindquist E.A."/>
            <person name="Sun H."/>
            <person name="LaButti K.M."/>
            <person name="Schmutz J."/>
            <person name="Jabbour D."/>
            <person name="Luo H."/>
            <person name="Baker S.E."/>
            <person name="Pisabarro A.G."/>
            <person name="Walton J.D."/>
            <person name="Blanchette R.A."/>
            <person name="Henrissat B."/>
            <person name="Martin F."/>
            <person name="Cullen D."/>
            <person name="Hibbett D.S."/>
            <person name="Grigoriev I.V."/>
        </authorList>
    </citation>
    <scope>NUCLEOTIDE SEQUENCE [LARGE SCALE GENOMIC DNA]</scope>
    <source>
        <strain evidence="4">CBS 339.88</strain>
    </source>
</reference>
<proteinExistence type="predicted"/>
<evidence type="ECO:0000256" key="1">
    <source>
        <dbReference type="SAM" id="MobiDB-lite"/>
    </source>
</evidence>
<keyword evidence="4" id="KW-1185">Reference proteome</keyword>
<feature type="region of interest" description="Disordered" evidence="1">
    <location>
        <begin position="1"/>
        <end position="60"/>
    </location>
</feature>
<evidence type="ECO:0000259" key="2">
    <source>
        <dbReference type="Pfam" id="PF20415"/>
    </source>
</evidence>
<name>A0A067ST12_GALM3</name>
<feature type="compositionally biased region" description="Basic and acidic residues" evidence="1">
    <location>
        <begin position="9"/>
        <end position="21"/>
    </location>
</feature>
<dbReference type="OrthoDB" id="3224413at2759"/>
<organism evidence="3 4">
    <name type="scientific">Galerina marginata (strain CBS 339.88)</name>
    <dbReference type="NCBI Taxonomy" id="685588"/>
    <lineage>
        <taxon>Eukaryota</taxon>
        <taxon>Fungi</taxon>
        <taxon>Dikarya</taxon>
        <taxon>Basidiomycota</taxon>
        <taxon>Agaricomycotina</taxon>
        <taxon>Agaricomycetes</taxon>
        <taxon>Agaricomycetidae</taxon>
        <taxon>Agaricales</taxon>
        <taxon>Agaricineae</taxon>
        <taxon>Strophariaceae</taxon>
        <taxon>Galerina</taxon>
    </lineage>
</organism>
<evidence type="ECO:0000313" key="3">
    <source>
        <dbReference type="EMBL" id="KDR69918.1"/>
    </source>
</evidence>
<dbReference type="InterPro" id="IPR046522">
    <property type="entry name" value="DUF6699"/>
</dbReference>
<dbReference type="EMBL" id="KL142399">
    <property type="protein sequence ID" value="KDR69918.1"/>
    <property type="molecule type" value="Genomic_DNA"/>
</dbReference>
<protein>
    <recommendedName>
        <fullName evidence="2">DUF6699 domain-containing protein</fullName>
    </recommendedName>
</protein>
<evidence type="ECO:0000313" key="4">
    <source>
        <dbReference type="Proteomes" id="UP000027222"/>
    </source>
</evidence>
<dbReference type="Proteomes" id="UP000027222">
    <property type="component" value="Unassembled WGS sequence"/>
</dbReference>
<dbReference type="AlphaFoldDB" id="A0A067ST12"/>
<accession>A0A067ST12</accession>
<sequence length="232" mass="25162">MSHANSTERTVRFYIEDRALGDVESANEESLPARSPPPPTPSPTHSVSTVSSTGPWTPPSPGFMVLESKGHSPLPSSTVTPKIHPCLSSGSIISWDMSKSPDTVPGLMHEGDDPAASGPAGPLTCLMLRNDAIPDWPVYVEAGVQATALTVMEVLHALYEHLSSDVEGEYYRGKSQEVQKAVSKAFKRRDKPQGTGLQRIDFLPGRQFHGLRAKPDSEINSNGVWEFRFDVG</sequence>